<organism evidence="1">
    <name type="scientific">Cacopsylla melanoneura</name>
    <dbReference type="NCBI Taxonomy" id="428564"/>
    <lineage>
        <taxon>Eukaryota</taxon>
        <taxon>Metazoa</taxon>
        <taxon>Ecdysozoa</taxon>
        <taxon>Arthropoda</taxon>
        <taxon>Hexapoda</taxon>
        <taxon>Insecta</taxon>
        <taxon>Pterygota</taxon>
        <taxon>Neoptera</taxon>
        <taxon>Paraneoptera</taxon>
        <taxon>Hemiptera</taxon>
        <taxon>Sternorrhyncha</taxon>
        <taxon>Psylloidea</taxon>
        <taxon>Psyllidae</taxon>
        <taxon>Psyllinae</taxon>
        <taxon>Cacopsylla</taxon>
    </lineage>
</organism>
<sequence>MYWISVKINFVHGSGRACKHSTEIVCRCMSTFVTQTTKRFPCLYLLQYVVDNIQSCFLFLLWYNMSNENIRSDRYIESSKNPLESNFINKISSFKYIPT</sequence>
<dbReference type="EMBL" id="HBUF01164493">
    <property type="protein sequence ID" value="CAG6650901.1"/>
    <property type="molecule type" value="Transcribed_RNA"/>
</dbReference>
<evidence type="ECO:0000313" key="1">
    <source>
        <dbReference type="EMBL" id="CAG6650901.1"/>
    </source>
</evidence>
<dbReference type="EMBL" id="HBUF01164492">
    <property type="protein sequence ID" value="CAG6650899.1"/>
    <property type="molecule type" value="Transcribed_RNA"/>
</dbReference>
<reference evidence="1" key="1">
    <citation type="submission" date="2021-05" db="EMBL/GenBank/DDBJ databases">
        <authorList>
            <person name="Alioto T."/>
            <person name="Alioto T."/>
            <person name="Gomez Garrido J."/>
        </authorList>
    </citation>
    <scope>NUCLEOTIDE SEQUENCE</scope>
</reference>
<name>A0A8D8RHN8_9HEMI</name>
<protein>
    <submittedName>
        <fullName evidence="1">Uncharacterized protein</fullName>
    </submittedName>
</protein>
<accession>A0A8D8RHN8</accession>
<dbReference type="AlphaFoldDB" id="A0A8D8RHN8"/>
<proteinExistence type="predicted"/>